<organism evidence="5 6">
    <name type="scientific">Hydrogenophilus thermoluteolus</name>
    <name type="common">Pseudomonas hydrogenothermophila</name>
    <dbReference type="NCBI Taxonomy" id="297"/>
    <lineage>
        <taxon>Bacteria</taxon>
        <taxon>Pseudomonadati</taxon>
        <taxon>Pseudomonadota</taxon>
        <taxon>Hydrogenophilia</taxon>
        <taxon>Hydrogenophilales</taxon>
        <taxon>Hydrogenophilaceae</taxon>
        <taxon>Hydrogenophilus</taxon>
    </lineage>
</organism>
<dbReference type="KEGG" id="htl:HPTL_0063"/>
<evidence type="ECO:0000256" key="1">
    <source>
        <dbReference type="ARBA" id="ARBA00006354"/>
    </source>
</evidence>
<name>A0A2Z6DV79_HYDTE</name>
<evidence type="ECO:0000313" key="5">
    <source>
        <dbReference type="EMBL" id="BBD76333.1"/>
    </source>
</evidence>
<accession>A0A2Z6DV79</accession>
<dbReference type="OrthoDB" id="9813147at2"/>
<dbReference type="InterPro" id="IPR020568">
    <property type="entry name" value="Ribosomal_Su5_D2-typ_SF"/>
</dbReference>
<protein>
    <recommendedName>
        <fullName evidence="4">MCM C-terminal AAA(+) ATPase domain-containing protein</fullName>
    </recommendedName>
</protein>
<dbReference type="InterPro" id="IPR004482">
    <property type="entry name" value="Mg_chelat-rel"/>
</dbReference>
<dbReference type="PANTHER" id="PTHR32039">
    <property type="entry name" value="MAGNESIUM-CHELATASE SUBUNIT CHLI"/>
    <property type="match status" value="1"/>
</dbReference>
<dbReference type="InterPro" id="IPR000523">
    <property type="entry name" value="Mg_chelatse_chII-like_cat_dom"/>
</dbReference>
<dbReference type="Pfam" id="PF13541">
    <property type="entry name" value="ChlI"/>
    <property type="match status" value="1"/>
</dbReference>
<reference evidence="5 6" key="1">
    <citation type="submission" date="2018-04" db="EMBL/GenBank/DDBJ databases">
        <title>Complete genome sequence of Hydrogenophilus thermoluteolus TH-1.</title>
        <authorList>
            <person name="Arai H."/>
        </authorList>
    </citation>
    <scope>NUCLEOTIDE SEQUENCE [LARGE SCALE GENOMIC DNA]</scope>
    <source>
        <strain evidence="5 6">TH-1</strain>
    </source>
</reference>
<dbReference type="Pfam" id="PF13335">
    <property type="entry name" value="Mg_chelatase_C"/>
    <property type="match status" value="1"/>
</dbReference>
<dbReference type="RefSeq" id="WP_119334186.1">
    <property type="nucleotide sequence ID" value="NZ_AP018558.1"/>
</dbReference>
<dbReference type="InterPro" id="IPR025158">
    <property type="entry name" value="Mg_chelat-rel_C"/>
</dbReference>
<dbReference type="PANTHER" id="PTHR32039:SF7">
    <property type="entry name" value="COMPETENCE PROTEIN COMM"/>
    <property type="match status" value="1"/>
</dbReference>
<keyword evidence="3" id="KW-0067">ATP-binding</keyword>
<dbReference type="CDD" id="cd00009">
    <property type="entry name" value="AAA"/>
    <property type="match status" value="1"/>
</dbReference>
<dbReference type="InterPro" id="IPR014721">
    <property type="entry name" value="Ribsml_uS5_D2-typ_fold_subgr"/>
</dbReference>
<keyword evidence="6" id="KW-1185">Reference proteome</keyword>
<feature type="domain" description="MCM C-terminal AAA(+) ATPase" evidence="4">
    <location>
        <begin position="298"/>
        <end position="394"/>
    </location>
</feature>
<dbReference type="PROSITE" id="PS50051">
    <property type="entry name" value="MCM_2"/>
    <property type="match status" value="1"/>
</dbReference>
<gene>
    <name evidence="5" type="ORF">HPTL_0063</name>
</gene>
<evidence type="ECO:0000313" key="6">
    <source>
        <dbReference type="Proteomes" id="UP000262004"/>
    </source>
</evidence>
<dbReference type="InterPro" id="IPR045006">
    <property type="entry name" value="CHLI-like"/>
</dbReference>
<dbReference type="AlphaFoldDB" id="A0A2Z6DV79"/>
<comment type="similarity">
    <text evidence="1">Belongs to the Mg-chelatase subunits D/I family. ComM subfamily.</text>
</comment>
<dbReference type="NCBIfam" id="TIGR00368">
    <property type="entry name" value="YifB family Mg chelatase-like AAA ATPase"/>
    <property type="match status" value="1"/>
</dbReference>
<dbReference type="SMART" id="SM00382">
    <property type="entry name" value="AAA"/>
    <property type="match status" value="1"/>
</dbReference>
<dbReference type="Pfam" id="PF01078">
    <property type="entry name" value="Mg_chelatase"/>
    <property type="match status" value="1"/>
</dbReference>
<evidence type="ECO:0000256" key="3">
    <source>
        <dbReference type="ARBA" id="ARBA00022840"/>
    </source>
</evidence>
<dbReference type="Proteomes" id="UP000262004">
    <property type="component" value="Chromosome"/>
</dbReference>
<dbReference type="GO" id="GO:0005524">
    <property type="term" value="F:ATP binding"/>
    <property type="evidence" value="ECO:0007669"/>
    <property type="project" value="UniProtKB-KW"/>
</dbReference>
<evidence type="ECO:0000256" key="2">
    <source>
        <dbReference type="ARBA" id="ARBA00022741"/>
    </source>
</evidence>
<dbReference type="GO" id="GO:0003677">
    <property type="term" value="F:DNA binding"/>
    <property type="evidence" value="ECO:0007669"/>
    <property type="project" value="InterPro"/>
</dbReference>
<dbReference type="InterPro" id="IPR001208">
    <property type="entry name" value="MCM_dom"/>
</dbReference>
<proteinExistence type="inferred from homology"/>
<dbReference type="EMBL" id="AP018558">
    <property type="protein sequence ID" value="BBD76333.1"/>
    <property type="molecule type" value="Genomic_DNA"/>
</dbReference>
<evidence type="ECO:0000259" key="4">
    <source>
        <dbReference type="PROSITE" id="PS50051"/>
    </source>
</evidence>
<dbReference type="Gene3D" id="3.40.50.300">
    <property type="entry name" value="P-loop containing nucleotide triphosphate hydrolases"/>
    <property type="match status" value="1"/>
</dbReference>
<dbReference type="SUPFAM" id="SSF54211">
    <property type="entry name" value="Ribosomal protein S5 domain 2-like"/>
    <property type="match status" value="1"/>
</dbReference>
<dbReference type="Gene3D" id="3.30.230.10">
    <property type="match status" value="1"/>
</dbReference>
<dbReference type="SUPFAM" id="SSF52540">
    <property type="entry name" value="P-loop containing nucleoside triphosphate hydrolases"/>
    <property type="match status" value="1"/>
</dbReference>
<dbReference type="InterPro" id="IPR027417">
    <property type="entry name" value="P-loop_NTPase"/>
</dbReference>
<sequence length="508" mass="53574">MALASVRTRAALGVTAPEVVIEAHLANGLPSFSLVGLPDAEVKEARDRVRAALTSAGYEFPVRRITVNLAPADLPKSGSRFDLPIALGLLAASGQIAAGKALAQCEIIGELGLDGSVRPVAGVLPTALAAKQAGRALILPVANWAEAQLVGDLVCYPVRDLQDAHAWLDGRQPSGWPEAFAPATAAPGDTAFSAASLDLSDVKGQAAAKRALEIAAAGGHSLLLFGPPGAGKSMLAARLPTLLPPLDEAEALETAAIHSLLAPFDPSAWRQRPFRAPHHSASLPAIVGGGAAGRILPGEIALAHHGVLFLDELPEFSRTVLEALREPLETGEITVARLRQRVTFPARFQLVAAMNPCPCGYLGDPSDRCRCTPAQIERYRARLSGPLLDRIDLMVEAPRLSAETLAHAPPGETSAVVAARVRDARARQQRRQGKPNAALSPAELDRFAPLEPAAEELLVKAAERLQLSARAHHRIRKVARTIADLAGCERIGGAHLAEAVQLRRLPWG</sequence>
<dbReference type="InterPro" id="IPR003593">
    <property type="entry name" value="AAA+_ATPase"/>
</dbReference>
<dbReference type="NCBIfam" id="NF007365">
    <property type="entry name" value="PRK09862.1"/>
    <property type="match status" value="1"/>
</dbReference>
<keyword evidence="2" id="KW-0547">Nucleotide-binding</keyword>